<dbReference type="RefSeq" id="WP_189008598.1">
    <property type="nucleotide sequence ID" value="NZ_BMOD01000038.1"/>
</dbReference>
<accession>A0ABQ2DHZ3</accession>
<evidence type="ECO:0000313" key="3">
    <source>
        <dbReference type="Proteomes" id="UP000632222"/>
    </source>
</evidence>
<evidence type="ECO:0000313" key="2">
    <source>
        <dbReference type="EMBL" id="GGJ57178.1"/>
    </source>
</evidence>
<keyword evidence="3" id="KW-1185">Reference proteome</keyword>
<reference evidence="3" key="1">
    <citation type="journal article" date="2019" name="Int. J. Syst. Evol. Microbiol.">
        <title>The Global Catalogue of Microorganisms (GCM) 10K type strain sequencing project: providing services to taxonomists for standard genome sequencing and annotation.</title>
        <authorList>
            <consortium name="The Broad Institute Genomics Platform"/>
            <consortium name="The Broad Institute Genome Sequencing Center for Infectious Disease"/>
            <person name="Wu L."/>
            <person name="Ma J."/>
        </authorList>
    </citation>
    <scope>NUCLEOTIDE SEQUENCE [LARGE SCALE GENOMIC DNA]</scope>
    <source>
        <strain evidence="3">JCM 14370</strain>
    </source>
</reference>
<sequence>MTDRDSSASPKPQPSTEPGPVYSRHYEPTQSAHGDQGGEQGAPGNNDEDIGGNGHQSEETPN</sequence>
<organism evidence="2 3">
    <name type="scientific">Deinococcus roseus</name>
    <dbReference type="NCBI Taxonomy" id="392414"/>
    <lineage>
        <taxon>Bacteria</taxon>
        <taxon>Thermotogati</taxon>
        <taxon>Deinococcota</taxon>
        <taxon>Deinococci</taxon>
        <taxon>Deinococcales</taxon>
        <taxon>Deinococcaceae</taxon>
        <taxon>Deinococcus</taxon>
    </lineage>
</organism>
<evidence type="ECO:0000256" key="1">
    <source>
        <dbReference type="SAM" id="MobiDB-lite"/>
    </source>
</evidence>
<comment type="caution">
    <text evidence="2">The sequence shown here is derived from an EMBL/GenBank/DDBJ whole genome shotgun (WGS) entry which is preliminary data.</text>
</comment>
<dbReference type="Proteomes" id="UP000632222">
    <property type="component" value="Unassembled WGS sequence"/>
</dbReference>
<protein>
    <submittedName>
        <fullName evidence="2">Uncharacterized protein</fullName>
    </submittedName>
</protein>
<dbReference type="EMBL" id="BMOD01000038">
    <property type="protein sequence ID" value="GGJ57178.1"/>
    <property type="molecule type" value="Genomic_DNA"/>
</dbReference>
<name>A0ABQ2DHZ3_9DEIO</name>
<gene>
    <name evidence="2" type="ORF">GCM10008938_49090</name>
</gene>
<feature type="region of interest" description="Disordered" evidence="1">
    <location>
        <begin position="1"/>
        <end position="62"/>
    </location>
</feature>
<proteinExistence type="predicted"/>